<keyword evidence="6" id="KW-1185">Reference proteome</keyword>
<gene>
    <name evidence="5" type="ORF">FNV43_RR19327</name>
</gene>
<sequence length="269" mass="29948">MEGQVSPTTGDDPAGDDPPLHSATAASSSPRSAGHSHETYVIQIPKNQVYRVPPPENALIAERFRNGPETNNAKKPRFSRRLLISIIVLIVFIIIAITMLILYLILSPNGPMFSVLKVVVVLKNPNSSSNSKDKHPSYEISLVAKNPNTRTGFDYEASEDVTLLFGGKEIANGKFPAFHQEKDNSTKLKLVLSGSNNAGFPHETEKTTNKTKSKEPVSLALAMDVKMKMEFWFIKTWIMDSKTNCDFRVSTLRPESRVVSQKCRSQFKR</sequence>
<dbReference type="PANTHER" id="PTHR31234:SF68">
    <property type="entry name" value="EXPRESSED PROTEIN"/>
    <property type="match status" value="1"/>
</dbReference>
<feature type="transmembrane region" description="Helical" evidence="4">
    <location>
        <begin position="82"/>
        <end position="106"/>
    </location>
</feature>
<dbReference type="Proteomes" id="UP000796880">
    <property type="component" value="Unassembled WGS sequence"/>
</dbReference>
<keyword evidence="4" id="KW-0812">Transmembrane</keyword>
<protein>
    <recommendedName>
        <fullName evidence="7">Late embryogenesis abundant protein LEA-2 subgroup domain-containing protein</fullName>
    </recommendedName>
</protein>
<dbReference type="PANTHER" id="PTHR31234">
    <property type="entry name" value="LATE EMBRYOGENESIS ABUNDANT (LEA) HYDROXYPROLINE-RICH GLYCOPROTEIN FAMILY"/>
    <property type="match status" value="1"/>
</dbReference>
<comment type="caution">
    <text evidence="5">The sequence shown here is derived from an EMBL/GenBank/DDBJ whole genome shotgun (WGS) entry which is preliminary data.</text>
</comment>
<dbReference type="GO" id="GO:0005886">
    <property type="term" value="C:plasma membrane"/>
    <property type="evidence" value="ECO:0007669"/>
    <property type="project" value="TreeGrafter"/>
</dbReference>
<evidence type="ECO:0000256" key="4">
    <source>
        <dbReference type="SAM" id="Phobius"/>
    </source>
</evidence>
<dbReference type="GO" id="GO:0098542">
    <property type="term" value="P:defense response to other organism"/>
    <property type="evidence" value="ECO:0007669"/>
    <property type="project" value="InterPro"/>
</dbReference>
<feature type="compositionally biased region" description="Low complexity" evidence="3">
    <location>
        <begin position="22"/>
        <end position="33"/>
    </location>
</feature>
<name>A0A8K0GWT8_9ROSA</name>
<dbReference type="InterPro" id="IPR044839">
    <property type="entry name" value="NDR1-like"/>
</dbReference>
<keyword evidence="2 4" id="KW-0472">Membrane</keyword>
<evidence type="ECO:0008006" key="7">
    <source>
        <dbReference type="Google" id="ProtNLM"/>
    </source>
</evidence>
<feature type="region of interest" description="Disordered" evidence="3">
    <location>
        <begin position="1"/>
        <end position="37"/>
    </location>
</feature>
<keyword evidence="4" id="KW-1133">Transmembrane helix</keyword>
<evidence type="ECO:0000313" key="6">
    <source>
        <dbReference type="Proteomes" id="UP000796880"/>
    </source>
</evidence>
<dbReference type="OrthoDB" id="996955at2759"/>
<proteinExistence type="predicted"/>
<organism evidence="5 6">
    <name type="scientific">Rhamnella rubrinervis</name>
    <dbReference type="NCBI Taxonomy" id="2594499"/>
    <lineage>
        <taxon>Eukaryota</taxon>
        <taxon>Viridiplantae</taxon>
        <taxon>Streptophyta</taxon>
        <taxon>Embryophyta</taxon>
        <taxon>Tracheophyta</taxon>
        <taxon>Spermatophyta</taxon>
        <taxon>Magnoliopsida</taxon>
        <taxon>eudicotyledons</taxon>
        <taxon>Gunneridae</taxon>
        <taxon>Pentapetalae</taxon>
        <taxon>rosids</taxon>
        <taxon>fabids</taxon>
        <taxon>Rosales</taxon>
        <taxon>Rhamnaceae</taxon>
        <taxon>rhamnoid group</taxon>
        <taxon>Rhamneae</taxon>
        <taxon>Rhamnella</taxon>
    </lineage>
</organism>
<dbReference type="EMBL" id="VOIH02000008">
    <property type="protein sequence ID" value="KAF3441041.1"/>
    <property type="molecule type" value="Genomic_DNA"/>
</dbReference>
<accession>A0A8K0GWT8</accession>
<reference evidence="5" key="1">
    <citation type="submission" date="2020-03" db="EMBL/GenBank/DDBJ databases">
        <title>A high-quality chromosome-level genome assembly of a woody plant with both climbing and erect habits, Rhamnella rubrinervis.</title>
        <authorList>
            <person name="Lu Z."/>
            <person name="Yang Y."/>
            <person name="Zhu X."/>
            <person name="Sun Y."/>
        </authorList>
    </citation>
    <scope>NUCLEOTIDE SEQUENCE</scope>
    <source>
        <strain evidence="5">BYM</strain>
        <tissue evidence="5">Leaf</tissue>
    </source>
</reference>
<evidence type="ECO:0000256" key="1">
    <source>
        <dbReference type="ARBA" id="ARBA00004370"/>
    </source>
</evidence>
<dbReference type="AlphaFoldDB" id="A0A8K0GWT8"/>
<evidence type="ECO:0000256" key="2">
    <source>
        <dbReference type="ARBA" id="ARBA00023136"/>
    </source>
</evidence>
<comment type="subcellular location">
    <subcellularLocation>
        <location evidence="1">Membrane</location>
    </subcellularLocation>
</comment>
<evidence type="ECO:0000256" key="3">
    <source>
        <dbReference type="SAM" id="MobiDB-lite"/>
    </source>
</evidence>
<evidence type="ECO:0000313" key="5">
    <source>
        <dbReference type="EMBL" id="KAF3441041.1"/>
    </source>
</evidence>